<dbReference type="Pfam" id="PF00849">
    <property type="entry name" value="PseudoU_synth_2"/>
    <property type="match status" value="1"/>
</dbReference>
<comment type="caution">
    <text evidence="7">The sequence shown here is derived from an EMBL/GenBank/DDBJ whole genome shotgun (WGS) entry which is preliminary data.</text>
</comment>
<organism evidence="7 8">
    <name type="scientific">Candidatus Stercoripulliclostridium merdigallinarum</name>
    <dbReference type="NCBI Taxonomy" id="2840951"/>
    <lineage>
        <taxon>Bacteria</taxon>
        <taxon>Bacillati</taxon>
        <taxon>Bacillota</taxon>
        <taxon>Clostridia</taxon>
        <taxon>Eubacteriales</taxon>
        <taxon>Candidatus Stercoripulliclostridium</taxon>
    </lineage>
</organism>
<evidence type="ECO:0000256" key="4">
    <source>
        <dbReference type="PROSITE-ProRule" id="PRU00182"/>
    </source>
</evidence>
<keyword evidence="3 5" id="KW-0413">Isomerase</keyword>
<dbReference type="Gene3D" id="3.30.70.1560">
    <property type="entry name" value="Alpha-L RNA-binding motif"/>
    <property type="match status" value="1"/>
</dbReference>
<dbReference type="InterPro" id="IPR018496">
    <property type="entry name" value="PsdUridine_synth_RsuA/RluB_CS"/>
</dbReference>
<dbReference type="NCBIfam" id="TIGR00093">
    <property type="entry name" value="pseudouridine synthase"/>
    <property type="match status" value="1"/>
</dbReference>
<dbReference type="GO" id="GO:0000455">
    <property type="term" value="P:enzyme-directed rRNA pseudouridine synthesis"/>
    <property type="evidence" value="ECO:0007669"/>
    <property type="project" value="UniProtKB-ARBA"/>
</dbReference>
<accession>A0A9D1MH48</accession>
<reference evidence="7" key="2">
    <citation type="journal article" date="2021" name="PeerJ">
        <title>Extensive microbial diversity within the chicken gut microbiome revealed by metagenomics and culture.</title>
        <authorList>
            <person name="Gilroy R."/>
            <person name="Ravi A."/>
            <person name="Getino M."/>
            <person name="Pursley I."/>
            <person name="Horton D.L."/>
            <person name="Alikhan N.F."/>
            <person name="Baker D."/>
            <person name="Gharbi K."/>
            <person name="Hall N."/>
            <person name="Watson M."/>
            <person name="Adriaenssens E.M."/>
            <person name="Foster-Nyarko E."/>
            <person name="Jarju S."/>
            <person name="Secka A."/>
            <person name="Antonio M."/>
            <person name="Oren A."/>
            <person name="Chaudhuri R.R."/>
            <person name="La Ragione R."/>
            <person name="Hildebrand F."/>
            <person name="Pallen M.J."/>
        </authorList>
    </citation>
    <scope>NUCLEOTIDE SEQUENCE</scope>
    <source>
        <strain evidence="7">18911</strain>
    </source>
</reference>
<sequence>MRINKFIAESGVASRREADRMVTEGRVKINGKPVTQPGTDVDVYNDAVYVDGVRIDPVRRDIYIMLNKPKGCITSVKDDKGRKTVMDYVDCGKRIFPVGRLDYDSEGLVLMTNDGDLAYNLTASKNDVPKTYIAKAEGEVKEEHLKKLRSGILLDGVMTKPAKARLLAFENGVSRVEITITEGRNRQVRRMFESLGFNVIFLKRVEIAGIRLGGLARGAWRYLSPKEIKKLKELF</sequence>
<protein>
    <recommendedName>
        <fullName evidence="5">Pseudouridine synthase</fullName>
        <ecNumber evidence="5">5.4.99.-</ecNumber>
    </recommendedName>
</protein>
<dbReference type="SUPFAM" id="SSF55174">
    <property type="entry name" value="Alpha-L RNA-binding motif"/>
    <property type="match status" value="1"/>
</dbReference>
<dbReference type="FunFam" id="3.30.70.1560:FF:000001">
    <property type="entry name" value="Pseudouridine synthase"/>
    <property type="match status" value="1"/>
</dbReference>
<dbReference type="InterPro" id="IPR006145">
    <property type="entry name" value="PsdUridine_synth_RsuA/RluA"/>
</dbReference>
<dbReference type="GO" id="GO:0120159">
    <property type="term" value="F:rRNA pseudouridine synthase activity"/>
    <property type="evidence" value="ECO:0007669"/>
    <property type="project" value="UniProtKB-ARBA"/>
</dbReference>
<dbReference type="CDD" id="cd02870">
    <property type="entry name" value="PseudoU_synth_RsuA_like"/>
    <property type="match status" value="1"/>
</dbReference>
<dbReference type="Gene3D" id="3.10.290.10">
    <property type="entry name" value="RNA-binding S4 domain"/>
    <property type="match status" value="1"/>
</dbReference>
<dbReference type="Gene3D" id="3.30.70.580">
    <property type="entry name" value="Pseudouridine synthase I, catalytic domain, N-terminal subdomain"/>
    <property type="match status" value="1"/>
</dbReference>
<dbReference type="InterPro" id="IPR020103">
    <property type="entry name" value="PsdUridine_synth_cat_dom_sf"/>
</dbReference>
<dbReference type="Proteomes" id="UP000824094">
    <property type="component" value="Unassembled WGS sequence"/>
</dbReference>
<evidence type="ECO:0000256" key="1">
    <source>
        <dbReference type="ARBA" id="ARBA00008348"/>
    </source>
</evidence>
<dbReference type="InterPro" id="IPR042092">
    <property type="entry name" value="PsdUridine_s_RsuA/RluB/E/F_cat"/>
</dbReference>
<dbReference type="AlphaFoldDB" id="A0A9D1MH48"/>
<dbReference type="PROSITE" id="PS01149">
    <property type="entry name" value="PSI_RSU"/>
    <property type="match status" value="1"/>
</dbReference>
<dbReference type="FunFam" id="3.10.290.10:FF:000003">
    <property type="entry name" value="Pseudouridine synthase"/>
    <property type="match status" value="1"/>
</dbReference>
<dbReference type="GO" id="GO:0005829">
    <property type="term" value="C:cytosol"/>
    <property type="evidence" value="ECO:0007669"/>
    <property type="project" value="UniProtKB-ARBA"/>
</dbReference>
<dbReference type="Pfam" id="PF01479">
    <property type="entry name" value="S4"/>
    <property type="match status" value="1"/>
</dbReference>
<dbReference type="PROSITE" id="PS50889">
    <property type="entry name" value="S4"/>
    <property type="match status" value="1"/>
</dbReference>
<dbReference type="PANTHER" id="PTHR47683">
    <property type="entry name" value="PSEUDOURIDINE SYNTHASE FAMILY PROTEIN-RELATED"/>
    <property type="match status" value="1"/>
</dbReference>
<dbReference type="EC" id="5.4.99.-" evidence="5"/>
<dbReference type="InterPro" id="IPR050343">
    <property type="entry name" value="RsuA_PseudoU_synthase"/>
</dbReference>
<keyword evidence="2 4" id="KW-0694">RNA-binding</keyword>
<reference evidence="7" key="1">
    <citation type="submission" date="2020-10" db="EMBL/GenBank/DDBJ databases">
        <authorList>
            <person name="Gilroy R."/>
        </authorList>
    </citation>
    <scope>NUCLEOTIDE SEQUENCE</scope>
    <source>
        <strain evidence="7">18911</strain>
    </source>
</reference>
<evidence type="ECO:0000259" key="6">
    <source>
        <dbReference type="SMART" id="SM00363"/>
    </source>
</evidence>
<evidence type="ECO:0000313" key="7">
    <source>
        <dbReference type="EMBL" id="HIU60012.1"/>
    </source>
</evidence>
<dbReference type="InterPro" id="IPR020094">
    <property type="entry name" value="TruA/RsuA/RluB/E/F_N"/>
</dbReference>
<evidence type="ECO:0000256" key="3">
    <source>
        <dbReference type="ARBA" id="ARBA00023235"/>
    </source>
</evidence>
<dbReference type="CDD" id="cd00165">
    <property type="entry name" value="S4"/>
    <property type="match status" value="1"/>
</dbReference>
<dbReference type="SUPFAM" id="SSF55120">
    <property type="entry name" value="Pseudouridine synthase"/>
    <property type="match status" value="1"/>
</dbReference>
<dbReference type="PANTHER" id="PTHR47683:SF2">
    <property type="entry name" value="RNA-BINDING S4 DOMAIN-CONTAINING PROTEIN"/>
    <property type="match status" value="1"/>
</dbReference>
<comment type="similarity">
    <text evidence="1 5">Belongs to the pseudouridine synthase RsuA family.</text>
</comment>
<dbReference type="InterPro" id="IPR036986">
    <property type="entry name" value="S4_RNA-bd_sf"/>
</dbReference>
<evidence type="ECO:0000256" key="5">
    <source>
        <dbReference type="RuleBase" id="RU003887"/>
    </source>
</evidence>
<dbReference type="SMART" id="SM00363">
    <property type="entry name" value="S4"/>
    <property type="match status" value="1"/>
</dbReference>
<dbReference type="EMBL" id="DVNF01000043">
    <property type="protein sequence ID" value="HIU60012.1"/>
    <property type="molecule type" value="Genomic_DNA"/>
</dbReference>
<dbReference type="InterPro" id="IPR002942">
    <property type="entry name" value="S4_RNA-bd"/>
</dbReference>
<proteinExistence type="inferred from homology"/>
<evidence type="ECO:0000256" key="2">
    <source>
        <dbReference type="ARBA" id="ARBA00022884"/>
    </source>
</evidence>
<name>A0A9D1MH48_9FIRM</name>
<gene>
    <name evidence="7" type="ORF">IAB05_01330</name>
</gene>
<dbReference type="InterPro" id="IPR000748">
    <property type="entry name" value="PsdUridine_synth_RsuA/RluB/E/F"/>
</dbReference>
<feature type="domain" description="RNA-binding S4" evidence="6">
    <location>
        <begin position="1"/>
        <end position="63"/>
    </location>
</feature>
<dbReference type="GO" id="GO:0003723">
    <property type="term" value="F:RNA binding"/>
    <property type="evidence" value="ECO:0007669"/>
    <property type="project" value="UniProtKB-KW"/>
</dbReference>
<evidence type="ECO:0000313" key="8">
    <source>
        <dbReference type="Proteomes" id="UP000824094"/>
    </source>
</evidence>